<feature type="region of interest" description="Disordered" evidence="1">
    <location>
        <begin position="444"/>
        <end position="467"/>
    </location>
</feature>
<feature type="compositionally biased region" description="Basic residues" evidence="1">
    <location>
        <begin position="355"/>
        <end position="368"/>
    </location>
</feature>
<feature type="region of interest" description="Disordered" evidence="1">
    <location>
        <begin position="221"/>
        <end position="316"/>
    </location>
</feature>
<feature type="compositionally biased region" description="Low complexity" evidence="1">
    <location>
        <begin position="255"/>
        <end position="286"/>
    </location>
</feature>
<sequence>FENKKLVQHHTEEILGHHIWHFPLEHTKPGGKKIVPGSYEKEFEVSLIHPSVSNRSSHVFSSPIAPASSSPTMSTQAAPVVLLPSSSDNPHAKMKYTIRAILRRPFPSIHNIEASQEVWVLHSSLPPPSPPKKISIPRKVLSMSTSDQLAKPSASAGAPAAHDPASAHNTTTPQTKPSQSSTSNQKEPSPSTTSDSIPSLSTPSNVFKSALSMFPSIDLLRPKQPLNNTATTQTTSPPLTTEPTVQEEPNEDGKTSSVESSASDSSTSESSTSESSSSLDYSTSASMGPLSRSPTETSRTNSSSMDEDSMAEDEDSANYTGVWEPFQIPYSCSLPSETVYLGQTVPVSIQFGPTKHGRRRRRESKRRKDRDGKRFGSHHHHHHHRDEDIDEKGQESEAPSYRFVVKKGILKVVEHTLLREVTVVPVLLKNKKSAQALNMAPANNTHNAHQQQRQQQQQQQHKTSQDLSSGQLIIPGIVKNQNQGQIYQEKAYSGSHPDLYDHLQQEPSEDLRVHQHSRSDFDNGFKRFFNPKRHSVDVASKQPPAINPTPIRTPPPTTVQSPTAQGFPPLPPSANGASTRIINSIEAKFKTEVMTVSLTPQLQQHERQYQRHLHNSSQDQAQEQARDQEQEQNQSEEEDQRMTRHKSHRGNVWRTTIWIQIPGPSELATFTSTKHIVKKHTLQLILLCGLVDDSGRSEMDAEAEPSVSSSTDTNIPTRNPSLYGGYSDAENEFNEFETDNGPDPEKDISNIYNHGISPLGNLTKNFTIVTAASSNHFCALESFLYSLSEVFEGLERTEVRPTLVVYNLGGMTEDQLAQLEYLRDNQYIDEYKDFEYENYPDFWDINIARGEYGWKAGIIKEVADKYRGLLLWLDSGNMLALDFLRYLPGYLDRFGFWSPQSSGSFRQYTHPGLPQYYGETVEMYAQETNCNGAAIAFDASSDRIYNGLLREWYTCSTVKECIAPEGSSRSNHRQDQAALTYLAKKMHFVEQCRKFPEHYGVTVHQDKVCRERIRAYKIMKGLDQESDEGEEQEEEEEEEEEEE</sequence>
<feature type="region of interest" description="Disordered" evidence="1">
    <location>
        <begin position="141"/>
        <end position="201"/>
    </location>
</feature>
<feature type="compositionally biased region" description="Basic residues" evidence="1">
    <location>
        <begin position="375"/>
        <end position="384"/>
    </location>
</feature>
<feature type="compositionally biased region" description="Pro residues" evidence="1">
    <location>
        <begin position="545"/>
        <end position="557"/>
    </location>
</feature>
<protein>
    <submittedName>
        <fullName evidence="2">Uncharacterized protein</fullName>
    </submittedName>
</protein>
<feature type="region of interest" description="Disordered" evidence="1">
    <location>
        <begin position="349"/>
        <end position="394"/>
    </location>
</feature>
<dbReference type="PANTHER" id="PTHR31389">
    <property type="entry name" value="LD39211P"/>
    <property type="match status" value="1"/>
</dbReference>
<keyword evidence="3" id="KW-1185">Reference proteome</keyword>
<dbReference type="Proteomes" id="UP000703661">
    <property type="component" value="Unassembled WGS sequence"/>
</dbReference>
<feature type="compositionally biased region" description="Low complexity" evidence="1">
    <location>
        <begin position="450"/>
        <end position="460"/>
    </location>
</feature>
<organism evidence="2 3">
    <name type="scientific">Entomortierella chlamydospora</name>
    <dbReference type="NCBI Taxonomy" id="101097"/>
    <lineage>
        <taxon>Eukaryota</taxon>
        <taxon>Fungi</taxon>
        <taxon>Fungi incertae sedis</taxon>
        <taxon>Mucoromycota</taxon>
        <taxon>Mortierellomycotina</taxon>
        <taxon>Mortierellomycetes</taxon>
        <taxon>Mortierellales</taxon>
        <taxon>Mortierellaceae</taxon>
        <taxon>Entomortierella</taxon>
    </lineage>
</organism>
<feature type="compositionally biased region" description="Acidic residues" evidence="1">
    <location>
        <begin position="305"/>
        <end position="316"/>
    </location>
</feature>
<proteinExistence type="predicted"/>
<feature type="compositionally biased region" description="Basic and acidic residues" evidence="1">
    <location>
        <begin position="385"/>
        <end position="394"/>
    </location>
</feature>
<feature type="region of interest" description="Disordered" evidence="1">
    <location>
        <begin position="1020"/>
        <end position="1043"/>
    </location>
</feature>
<feature type="compositionally biased region" description="Low complexity" evidence="1">
    <location>
        <begin position="150"/>
        <end position="201"/>
    </location>
</feature>
<dbReference type="AlphaFoldDB" id="A0A9P6SVS8"/>
<reference evidence="2" key="1">
    <citation type="journal article" date="2020" name="Fungal Divers.">
        <title>Resolving the Mortierellaceae phylogeny through synthesis of multi-gene phylogenetics and phylogenomics.</title>
        <authorList>
            <person name="Vandepol N."/>
            <person name="Liber J."/>
            <person name="Desiro A."/>
            <person name="Na H."/>
            <person name="Kennedy M."/>
            <person name="Barry K."/>
            <person name="Grigoriev I.V."/>
            <person name="Miller A.N."/>
            <person name="O'Donnell K."/>
            <person name="Stajich J.E."/>
            <person name="Bonito G."/>
        </authorList>
    </citation>
    <scope>NUCLEOTIDE SEQUENCE</scope>
    <source>
        <strain evidence="2">NRRL 2769</strain>
    </source>
</reference>
<dbReference type="PANTHER" id="PTHR31389:SF4">
    <property type="entry name" value="LD39211P"/>
    <property type="match status" value="1"/>
</dbReference>
<evidence type="ECO:0000256" key="1">
    <source>
        <dbReference type="SAM" id="MobiDB-lite"/>
    </source>
</evidence>
<evidence type="ECO:0000313" key="2">
    <source>
        <dbReference type="EMBL" id="KAG0007451.1"/>
    </source>
</evidence>
<comment type="caution">
    <text evidence="2">The sequence shown here is derived from an EMBL/GenBank/DDBJ whole genome shotgun (WGS) entry which is preliminary data.</text>
</comment>
<gene>
    <name evidence="2" type="ORF">BGZ80_004642</name>
</gene>
<name>A0A9P6SVS8_9FUNG</name>
<evidence type="ECO:0000313" key="3">
    <source>
        <dbReference type="Proteomes" id="UP000703661"/>
    </source>
</evidence>
<feature type="compositionally biased region" description="Low complexity" evidence="1">
    <location>
        <begin position="229"/>
        <end position="244"/>
    </location>
</feature>
<feature type="region of interest" description="Disordered" evidence="1">
    <location>
        <begin position="536"/>
        <end position="577"/>
    </location>
</feature>
<feature type="compositionally biased region" description="Polar residues" evidence="1">
    <location>
        <begin position="706"/>
        <end position="719"/>
    </location>
</feature>
<feature type="region of interest" description="Disordered" evidence="1">
    <location>
        <begin position="603"/>
        <end position="648"/>
    </location>
</feature>
<feature type="region of interest" description="Disordered" evidence="1">
    <location>
        <begin position="698"/>
        <end position="719"/>
    </location>
</feature>
<feature type="non-terminal residue" evidence="2">
    <location>
        <position position="1043"/>
    </location>
</feature>
<feature type="compositionally biased region" description="Acidic residues" evidence="1">
    <location>
        <begin position="1024"/>
        <end position="1043"/>
    </location>
</feature>
<feature type="compositionally biased region" description="Polar residues" evidence="1">
    <location>
        <begin position="292"/>
        <end position="301"/>
    </location>
</feature>
<dbReference type="EMBL" id="JAAAID010002346">
    <property type="protein sequence ID" value="KAG0007451.1"/>
    <property type="molecule type" value="Genomic_DNA"/>
</dbReference>
<accession>A0A9P6SVS8</accession>